<dbReference type="PANTHER" id="PTHR43025:SF3">
    <property type="entry name" value="MONOGALACTOSYLDIACYLGLYCEROL SYNTHASE 1, CHLOROPLASTIC"/>
    <property type="match status" value="1"/>
</dbReference>
<organism evidence="5 6">
    <name type="scientific">candidate division WOR_3 bacterium SM23_42</name>
    <dbReference type="NCBI Taxonomy" id="1703779"/>
    <lineage>
        <taxon>Bacteria</taxon>
        <taxon>Bacteria division WOR-3</taxon>
    </lineage>
</organism>
<dbReference type="GO" id="GO:0016758">
    <property type="term" value="F:hexosyltransferase activity"/>
    <property type="evidence" value="ECO:0007669"/>
    <property type="project" value="InterPro"/>
</dbReference>
<dbReference type="PANTHER" id="PTHR43025">
    <property type="entry name" value="MONOGALACTOSYLDIACYLGLYCEROL SYNTHASE"/>
    <property type="match status" value="1"/>
</dbReference>
<evidence type="ECO:0000259" key="4">
    <source>
        <dbReference type="Pfam" id="PF06925"/>
    </source>
</evidence>
<dbReference type="Proteomes" id="UP000051373">
    <property type="component" value="Unassembled WGS sequence"/>
</dbReference>
<dbReference type="InterPro" id="IPR050519">
    <property type="entry name" value="Glycosyltransf_28_UgtP"/>
</dbReference>
<keyword evidence="3" id="KW-0808">Transferase</keyword>
<dbReference type="Pfam" id="PF06925">
    <property type="entry name" value="MGDG_synth"/>
    <property type="match status" value="1"/>
</dbReference>
<proteinExistence type="inferred from homology"/>
<evidence type="ECO:0000313" key="5">
    <source>
        <dbReference type="EMBL" id="KPK64722.1"/>
    </source>
</evidence>
<name>A0A0S8FX36_UNCW3</name>
<dbReference type="AlphaFoldDB" id="A0A0S8FX36"/>
<sequence length="366" mass="41291">MKYDKKILVLAVPVGTGHMKAAKAIMQALQKIAPTSSVRFENCFDWVYPLYGEVYTRVYDFAQKKALGLIKFFYGGFGVESGSSELMYKYHRALAHRFQELLREYHPDYVLCTHFSPGYFSALYKKYFDYKIGIVVTDYFVHPHWVNKEIDHYYIPHESLTAQVVSYGAKKEQVFPFGIPIGLELEAGVDKAAARRRFGLSRNRISVTIMGSRVFGGEWFEVTRELVDFDYDFLVLCGENKEAAGNIRRLRGKSKLQVLGMVERIHELIGTTDILITKAGGITSTEAAQAAPVLLFANSIVGLEDKNEDFFIGHGAALRITKDDARQVMAELLASPKRMVEMRKNLGHISKTKTAINIARTIMGTG</sequence>
<evidence type="ECO:0000313" key="6">
    <source>
        <dbReference type="Proteomes" id="UP000051373"/>
    </source>
</evidence>
<dbReference type="SUPFAM" id="SSF53756">
    <property type="entry name" value="UDP-Glycosyltransferase/glycogen phosphorylase"/>
    <property type="match status" value="1"/>
</dbReference>
<comment type="caution">
    <text evidence="5">The sequence shown here is derived from an EMBL/GenBank/DDBJ whole genome shotgun (WGS) entry which is preliminary data.</text>
</comment>
<dbReference type="Gene3D" id="3.40.50.2000">
    <property type="entry name" value="Glycogen Phosphorylase B"/>
    <property type="match status" value="1"/>
</dbReference>
<reference evidence="5 6" key="1">
    <citation type="journal article" date="2015" name="Microbiome">
        <title>Genomic resolution of linkages in carbon, nitrogen, and sulfur cycling among widespread estuary sediment bacteria.</title>
        <authorList>
            <person name="Baker B.J."/>
            <person name="Lazar C.S."/>
            <person name="Teske A.P."/>
            <person name="Dick G.J."/>
        </authorList>
    </citation>
    <scope>NUCLEOTIDE SEQUENCE [LARGE SCALE GENOMIC DNA]</scope>
    <source>
        <strain evidence="5">SM23_42</strain>
    </source>
</reference>
<dbReference type="GO" id="GO:0016020">
    <property type="term" value="C:membrane"/>
    <property type="evidence" value="ECO:0007669"/>
    <property type="project" value="GOC"/>
</dbReference>
<accession>A0A0S8FX36</accession>
<dbReference type="GO" id="GO:0009247">
    <property type="term" value="P:glycolipid biosynthetic process"/>
    <property type="evidence" value="ECO:0007669"/>
    <property type="project" value="InterPro"/>
</dbReference>
<dbReference type="InterPro" id="IPR009695">
    <property type="entry name" value="Diacylglyc_glucosyltr_N"/>
</dbReference>
<dbReference type="EMBL" id="LJUJ01000001">
    <property type="protein sequence ID" value="KPK64722.1"/>
    <property type="molecule type" value="Genomic_DNA"/>
</dbReference>
<dbReference type="STRING" id="1703779.AMJ83_00580"/>
<gene>
    <name evidence="5" type="ORF">AMJ83_00580</name>
</gene>
<feature type="domain" description="Diacylglycerol glucosyltransferase N-terminal" evidence="4">
    <location>
        <begin position="18"/>
        <end position="181"/>
    </location>
</feature>
<evidence type="ECO:0000256" key="1">
    <source>
        <dbReference type="ARBA" id="ARBA00006962"/>
    </source>
</evidence>
<keyword evidence="2" id="KW-0328">Glycosyltransferase</keyword>
<protein>
    <recommendedName>
        <fullName evidence="4">Diacylglycerol glucosyltransferase N-terminal domain-containing protein</fullName>
    </recommendedName>
</protein>
<evidence type="ECO:0000256" key="2">
    <source>
        <dbReference type="ARBA" id="ARBA00022676"/>
    </source>
</evidence>
<comment type="similarity">
    <text evidence="1">Belongs to the glycosyltransferase 28 family.</text>
</comment>
<evidence type="ECO:0000256" key="3">
    <source>
        <dbReference type="ARBA" id="ARBA00022679"/>
    </source>
</evidence>